<reference evidence="4 5" key="1">
    <citation type="submission" date="2023-07" db="EMBL/GenBank/DDBJ databases">
        <title>Novel species of Thermanaerothrix with wide hydrolytic capabilities.</title>
        <authorList>
            <person name="Zayulina K.S."/>
            <person name="Podosokorskaya O.A."/>
            <person name="Elcheninov A.G."/>
        </authorList>
    </citation>
    <scope>NUCLEOTIDE SEQUENCE [LARGE SCALE GENOMIC DNA]</scope>
    <source>
        <strain evidence="4 5">4228-RoL</strain>
    </source>
</reference>
<feature type="transmembrane region" description="Helical" evidence="2">
    <location>
        <begin position="343"/>
        <end position="362"/>
    </location>
</feature>
<evidence type="ECO:0000313" key="5">
    <source>
        <dbReference type="Proteomes" id="UP001254165"/>
    </source>
</evidence>
<evidence type="ECO:0000256" key="2">
    <source>
        <dbReference type="SAM" id="Phobius"/>
    </source>
</evidence>
<feature type="transmembrane region" description="Helical" evidence="2">
    <location>
        <begin position="36"/>
        <end position="57"/>
    </location>
</feature>
<keyword evidence="5" id="KW-1185">Reference proteome</keyword>
<evidence type="ECO:0000313" key="4">
    <source>
        <dbReference type="EMBL" id="MDT8896984.1"/>
    </source>
</evidence>
<dbReference type="PANTHER" id="PTHR30576:SF20">
    <property type="entry name" value="QUINOVOSAMINEPHOSPHOTRANSFERAE-RELATED"/>
    <property type="match status" value="1"/>
</dbReference>
<accession>A0ABU3NJF3</accession>
<dbReference type="InterPro" id="IPR003362">
    <property type="entry name" value="Bact_transf"/>
</dbReference>
<dbReference type="SUPFAM" id="SSF53335">
    <property type="entry name" value="S-adenosyl-L-methionine-dependent methyltransferases"/>
    <property type="match status" value="1"/>
</dbReference>
<dbReference type="Proteomes" id="UP001254165">
    <property type="component" value="Unassembled WGS sequence"/>
</dbReference>
<feature type="transmembrane region" description="Helical" evidence="2">
    <location>
        <begin position="283"/>
        <end position="305"/>
    </location>
</feature>
<dbReference type="InterPro" id="IPR043128">
    <property type="entry name" value="Rev_trsase/Diguanyl_cyclase"/>
</dbReference>
<keyword evidence="4" id="KW-0808">Transferase</keyword>
<protein>
    <submittedName>
        <fullName evidence="4">Sugar transferase</fullName>
    </submittedName>
</protein>
<keyword evidence="2" id="KW-0812">Transmembrane</keyword>
<dbReference type="InterPro" id="IPR029787">
    <property type="entry name" value="Nucleotide_cyclase"/>
</dbReference>
<dbReference type="InterPro" id="IPR029063">
    <property type="entry name" value="SAM-dependent_MTases_sf"/>
</dbReference>
<dbReference type="GO" id="GO:0016740">
    <property type="term" value="F:transferase activity"/>
    <property type="evidence" value="ECO:0007669"/>
    <property type="project" value="UniProtKB-KW"/>
</dbReference>
<dbReference type="Pfam" id="PF00990">
    <property type="entry name" value="GGDEF"/>
    <property type="match status" value="1"/>
</dbReference>
<gene>
    <name evidence="4" type="ORF">QYE77_01810</name>
</gene>
<dbReference type="Gene3D" id="3.30.70.270">
    <property type="match status" value="1"/>
</dbReference>
<evidence type="ECO:0000256" key="1">
    <source>
        <dbReference type="ARBA" id="ARBA00006464"/>
    </source>
</evidence>
<keyword evidence="2" id="KW-0472">Membrane</keyword>
<dbReference type="Gene3D" id="3.40.50.720">
    <property type="entry name" value="NAD(P)-binding Rossmann-like Domain"/>
    <property type="match status" value="1"/>
</dbReference>
<dbReference type="NCBIfam" id="TIGR00254">
    <property type="entry name" value="GGDEF"/>
    <property type="match status" value="1"/>
</dbReference>
<dbReference type="SUPFAM" id="SSF55073">
    <property type="entry name" value="Nucleotide cyclase"/>
    <property type="match status" value="1"/>
</dbReference>
<dbReference type="InterPro" id="IPR000160">
    <property type="entry name" value="GGDEF_dom"/>
</dbReference>
<evidence type="ECO:0000259" key="3">
    <source>
        <dbReference type="PROSITE" id="PS50887"/>
    </source>
</evidence>
<feature type="transmembrane region" description="Helical" evidence="2">
    <location>
        <begin position="249"/>
        <end position="271"/>
    </location>
</feature>
<feature type="domain" description="GGDEF" evidence="3">
    <location>
        <begin position="546"/>
        <end position="671"/>
    </location>
</feature>
<comment type="similarity">
    <text evidence="1">Belongs to the bacterial sugar transferase family.</text>
</comment>
<dbReference type="PROSITE" id="PS50887">
    <property type="entry name" value="GGDEF"/>
    <property type="match status" value="1"/>
</dbReference>
<dbReference type="RefSeq" id="WP_315623634.1">
    <property type="nucleotide sequence ID" value="NZ_JAUHMF010000001.1"/>
</dbReference>
<name>A0ABU3NJF3_9CHLR</name>
<proteinExistence type="inferred from homology"/>
<dbReference type="SMART" id="SM00267">
    <property type="entry name" value="GGDEF"/>
    <property type="match status" value="1"/>
</dbReference>
<organism evidence="4 5">
    <name type="scientific">Thermanaerothrix solaris</name>
    <dbReference type="NCBI Taxonomy" id="3058434"/>
    <lineage>
        <taxon>Bacteria</taxon>
        <taxon>Bacillati</taxon>
        <taxon>Chloroflexota</taxon>
        <taxon>Anaerolineae</taxon>
        <taxon>Anaerolineales</taxon>
        <taxon>Anaerolineaceae</taxon>
        <taxon>Thermanaerothrix</taxon>
    </lineage>
</organism>
<comment type="caution">
    <text evidence="4">The sequence shown here is derived from an EMBL/GenBank/DDBJ whole genome shotgun (WGS) entry which is preliminary data.</text>
</comment>
<feature type="transmembrane region" description="Helical" evidence="2">
    <location>
        <begin position="317"/>
        <end position="337"/>
    </location>
</feature>
<dbReference type="Pfam" id="PF02397">
    <property type="entry name" value="Bac_transf"/>
    <property type="match status" value="1"/>
</dbReference>
<dbReference type="EMBL" id="JAUHMF010000001">
    <property type="protein sequence ID" value="MDT8896984.1"/>
    <property type="molecule type" value="Genomic_DNA"/>
</dbReference>
<dbReference type="Pfam" id="PF13727">
    <property type="entry name" value="CoA_binding_3"/>
    <property type="match status" value="1"/>
</dbReference>
<dbReference type="PANTHER" id="PTHR30576">
    <property type="entry name" value="COLANIC BIOSYNTHESIS UDP-GLUCOSE LIPID CARRIER TRANSFERASE"/>
    <property type="match status" value="1"/>
</dbReference>
<sequence length="671" mass="76099">MEKVVYTKEPEDSEIKAWFSVMMRHLDDGLRRVRDIVVSAMGMIVLAPFFLLVVMMIRRDSPGPIFYKGHRVGKNGRIFKILKFRTMYEHPASFNGARVTAKDDPRITPFGRILRDTKLNELPQLWNVFVGDMSLVGPRPEDPEIASHWPEDIRREILSVRPGITSPASVLYRNEEEMLQSRNVMDRYLWDILPSKLRLDQLYVRNRSLWTDFDVLFWTAVVLLPRLKNYVVPEHLLYWGPLARFLNRYLVWFFVDFLVAFVAVGFAGVLRRLSGPLDLGIELSIGIAFIIAFMFSMINALTGINRVEWSNAGAAEAMDLAVSTGLVTLILFLVNLFLPGGTLLPPIVLVVTGMFAYIGFVATRYRNRLVSNLVTRWLQARGERVKTLGERVLIIGAGQTARFGIWLLRNGDLARAFTPIGLIDDNPRKIGALVDGLPVIARTDKIPTLVKQHDVGLILFAISDIRPEHSERILALCRQTDARLILMPEVLDSLKAHFPTGEQSREELAEKVLRNTLYDRLTGVYNRQHFLRLLDRETQRARRYRNSLSLIIMSVDYAWPNEATRSAAITAQILKAVSERALRDIREIDAIGRLEEKIFGILLPETSIEGANLVAERLQVRLGSAPVWTDRGPLGVEVVMGVACLDGSQDQESVFERAYQAMKIAADTRPL</sequence>
<keyword evidence="2" id="KW-1133">Transmembrane helix</keyword>
<dbReference type="CDD" id="cd01949">
    <property type="entry name" value="GGDEF"/>
    <property type="match status" value="1"/>
</dbReference>